<evidence type="ECO:0000313" key="2">
    <source>
        <dbReference type="Proteomes" id="UP000076798"/>
    </source>
</evidence>
<keyword evidence="2" id="KW-1185">Reference proteome</keyword>
<name>A0A165XY96_9AGAM</name>
<accession>A0A165XY96</accession>
<dbReference type="AlphaFoldDB" id="A0A165XY96"/>
<gene>
    <name evidence="1" type="ORF">SISSUDRAFT_1055233</name>
</gene>
<dbReference type="EMBL" id="KV428305">
    <property type="protein sequence ID" value="KZT32678.1"/>
    <property type="molecule type" value="Genomic_DNA"/>
</dbReference>
<evidence type="ECO:0000313" key="1">
    <source>
        <dbReference type="EMBL" id="KZT32678.1"/>
    </source>
</evidence>
<dbReference type="Proteomes" id="UP000076798">
    <property type="component" value="Unassembled WGS sequence"/>
</dbReference>
<organism evidence="1 2">
    <name type="scientific">Sistotremastrum suecicum HHB10207 ss-3</name>
    <dbReference type="NCBI Taxonomy" id="1314776"/>
    <lineage>
        <taxon>Eukaryota</taxon>
        <taxon>Fungi</taxon>
        <taxon>Dikarya</taxon>
        <taxon>Basidiomycota</taxon>
        <taxon>Agaricomycotina</taxon>
        <taxon>Agaricomycetes</taxon>
        <taxon>Sistotremastrales</taxon>
        <taxon>Sistotremastraceae</taxon>
        <taxon>Sistotremastrum</taxon>
    </lineage>
</organism>
<reference evidence="1 2" key="1">
    <citation type="journal article" date="2016" name="Mol. Biol. Evol.">
        <title>Comparative Genomics of Early-Diverging Mushroom-Forming Fungi Provides Insights into the Origins of Lignocellulose Decay Capabilities.</title>
        <authorList>
            <person name="Nagy L.G."/>
            <person name="Riley R."/>
            <person name="Tritt A."/>
            <person name="Adam C."/>
            <person name="Daum C."/>
            <person name="Floudas D."/>
            <person name="Sun H."/>
            <person name="Yadav J.S."/>
            <person name="Pangilinan J."/>
            <person name="Larsson K.H."/>
            <person name="Matsuura K."/>
            <person name="Barry K."/>
            <person name="Labutti K."/>
            <person name="Kuo R."/>
            <person name="Ohm R.A."/>
            <person name="Bhattacharya S.S."/>
            <person name="Shirouzu T."/>
            <person name="Yoshinaga Y."/>
            <person name="Martin F.M."/>
            <person name="Grigoriev I.V."/>
            <person name="Hibbett D.S."/>
        </authorList>
    </citation>
    <scope>NUCLEOTIDE SEQUENCE [LARGE SCALE GENOMIC DNA]</scope>
    <source>
        <strain evidence="1 2">HHB10207 ss-3</strain>
    </source>
</reference>
<proteinExistence type="predicted"/>
<sequence length="80" mass="8947">MYIPPEICGKIAEEVRDLTVEAQRHKSRKTWQAENQTLLALTLVSKLWMRGLDIPDSGSPEGSGESLCYLPQTTHHLASL</sequence>
<protein>
    <submittedName>
        <fullName evidence="1">Uncharacterized protein</fullName>
    </submittedName>
</protein>